<feature type="domain" description="Xylanolytic transcriptional activator regulatory" evidence="4">
    <location>
        <begin position="264"/>
        <end position="338"/>
    </location>
</feature>
<evidence type="ECO:0000256" key="3">
    <source>
        <dbReference type="SAM" id="MobiDB-lite"/>
    </source>
</evidence>
<keyword evidence="2" id="KW-0539">Nucleus</keyword>
<dbReference type="Pfam" id="PF04082">
    <property type="entry name" value="Fungal_trans"/>
    <property type="match status" value="1"/>
</dbReference>
<name>A0AAE8N3Y8_9PEZI</name>
<reference evidence="5" key="1">
    <citation type="submission" date="2018-03" db="EMBL/GenBank/DDBJ databases">
        <authorList>
            <person name="Guldener U."/>
        </authorList>
    </citation>
    <scope>NUCLEOTIDE SEQUENCE</scope>
</reference>
<dbReference type="PANTHER" id="PTHR31001">
    <property type="entry name" value="UNCHARACTERIZED TRANSCRIPTIONAL REGULATORY PROTEIN"/>
    <property type="match status" value="1"/>
</dbReference>
<dbReference type="GO" id="GO:0003677">
    <property type="term" value="F:DNA binding"/>
    <property type="evidence" value="ECO:0007669"/>
    <property type="project" value="InterPro"/>
</dbReference>
<dbReference type="InterPro" id="IPR007219">
    <property type="entry name" value="XnlR_reg_dom"/>
</dbReference>
<evidence type="ECO:0000256" key="1">
    <source>
        <dbReference type="ARBA" id="ARBA00004123"/>
    </source>
</evidence>
<gene>
    <name evidence="5" type="ORF">DNG_07789</name>
</gene>
<dbReference type="GO" id="GO:0005634">
    <property type="term" value="C:nucleus"/>
    <property type="evidence" value="ECO:0007669"/>
    <property type="project" value="UniProtKB-SubCell"/>
</dbReference>
<dbReference type="GO" id="GO:0008270">
    <property type="term" value="F:zinc ion binding"/>
    <property type="evidence" value="ECO:0007669"/>
    <property type="project" value="InterPro"/>
</dbReference>
<dbReference type="InterPro" id="IPR050613">
    <property type="entry name" value="Sec_Metabolite_Reg"/>
</dbReference>
<dbReference type="EMBL" id="ONZQ02000012">
    <property type="protein sequence ID" value="SPO05104.1"/>
    <property type="molecule type" value="Genomic_DNA"/>
</dbReference>
<organism evidence="5 6">
    <name type="scientific">Cephalotrichum gorgonifer</name>
    <dbReference type="NCBI Taxonomy" id="2041049"/>
    <lineage>
        <taxon>Eukaryota</taxon>
        <taxon>Fungi</taxon>
        <taxon>Dikarya</taxon>
        <taxon>Ascomycota</taxon>
        <taxon>Pezizomycotina</taxon>
        <taxon>Sordariomycetes</taxon>
        <taxon>Hypocreomycetidae</taxon>
        <taxon>Microascales</taxon>
        <taxon>Microascaceae</taxon>
        <taxon>Cephalotrichum</taxon>
    </lineage>
</organism>
<dbReference type="PANTHER" id="PTHR31001:SF49">
    <property type="entry name" value="ZN(II)2CYS6 TRANSCRIPTION FACTOR (EUROFUNG)"/>
    <property type="match status" value="1"/>
</dbReference>
<dbReference type="GO" id="GO:0006351">
    <property type="term" value="P:DNA-templated transcription"/>
    <property type="evidence" value="ECO:0007669"/>
    <property type="project" value="InterPro"/>
</dbReference>
<dbReference type="Proteomes" id="UP001187682">
    <property type="component" value="Unassembled WGS sequence"/>
</dbReference>
<dbReference type="CDD" id="cd12148">
    <property type="entry name" value="fungal_TF_MHR"/>
    <property type="match status" value="1"/>
</dbReference>
<evidence type="ECO:0000313" key="5">
    <source>
        <dbReference type="EMBL" id="SPO05104.1"/>
    </source>
</evidence>
<sequence length="692" mass="78983">MDANSQERLRHLEHLVAVMRRQLTDRGAIPEEGAGAGPNGKSPAVRKETPRPPGMPETPGDLSGVYEPSPAGALVGEMRFVDAANWEAVLDDVTELTRELKTNDDDADDEDDFAGPSGPVLLSGSWPQMTVSEMIFDYMPPKPVTDRLIARFFLGKEPAWSMFHIPSFMRQYNEFWEAPHTFSMSWVGLLFIMIAHAALFCLRGDEEVPGNLGLPMEVCSIYRVRSAHALALDDFTKPGKWKVEAMILYFGIEYLRLSDAQRGTSILMTMTVRLAMHMGLHRDPTHYKDISIYECEMRRRLWTILTEIDLLVAFQFGLPANVQRRYFDTRIPRNILDEDFDETTTEWPPERPKTERTPALYTIVKSRIVVAFGDILSTVTSRHSPTYGEVLRLDKKLEEAHESIPPLLRMRSFSLSVTDPVELIMQRLWIELMYQKARIVLHRRYFTIARGDNRYRYSHFACIDAATMTLQHQFDIHNEMLPGGRLSRDRWFLSSLSTHDFLLANMMLALELSHLMRRDDPDRANNPEPIDKERLLSIISTSRSIWQSRCNESAEAAKAFKVLSRMLTISTGVQYDQVPQVGVRETMAPSQRPSYQFAHGMNFQDFGEQHSRQMFEQEAHMIWSTGGAQDLPVNVNMASGQWQNNPSSFAAPLAVPEALIEPGQGIDWSNWDTQILNASADSMEIPWTNFFN</sequence>
<dbReference type="SMART" id="SM00906">
    <property type="entry name" value="Fungal_trans"/>
    <property type="match status" value="1"/>
</dbReference>
<proteinExistence type="predicted"/>
<evidence type="ECO:0000313" key="6">
    <source>
        <dbReference type="Proteomes" id="UP001187682"/>
    </source>
</evidence>
<comment type="subcellular location">
    <subcellularLocation>
        <location evidence="1">Nucleus</location>
    </subcellularLocation>
</comment>
<evidence type="ECO:0000256" key="2">
    <source>
        <dbReference type="ARBA" id="ARBA00023242"/>
    </source>
</evidence>
<protein>
    <recommendedName>
        <fullName evidence="4">Xylanolytic transcriptional activator regulatory domain-containing protein</fullName>
    </recommendedName>
</protein>
<comment type="caution">
    <text evidence="5">The sequence shown here is derived from an EMBL/GenBank/DDBJ whole genome shotgun (WGS) entry which is preliminary data.</text>
</comment>
<feature type="region of interest" description="Disordered" evidence="3">
    <location>
        <begin position="23"/>
        <end position="68"/>
    </location>
</feature>
<keyword evidence="6" id="KW-1185">Reference proteome</keyword>
<dbReference type="AlphaFoldDB" id="A0AAE8N3Y8"/>
<accession>A0AAE8N3Y8</accession>
<evidence type="ECO:0000259" key="4">
    <source>
        <dbReference type="SMART" id="SM00906"/>
    </source>
</evidence>